<dbReference type="KEGG" id="tpro:Ga0080559_TMP3677"/>
<dbReference type="PANTHER" id="PTHR46112:SF2">
    <property type="entry name" value="XAA-PRO AMINOPEPTIDASE P-RELATED"/>
    <property type="match status" value="1"/>
</dbReference>
<feature type="domain" description="Creatinase N-terminal" evidence="2">
    <location>
        <begin position="9"/>
        <end position="142"/>
    </location>
</feature>
<dbReference type="Pfam" id="PF01321">
    <property type="entry name" value="Creatinase_N"/>
    <property type="match status" value="1"/>
</dbReference>
<dbReference type="STRING" id="1229727.Ga0080559_TMP3677"/>
<dbReference type="OrthoDB" id="9803194at2"/>
<organism evidence="3 4">
    <name type="scientific">Salipiger profundus</name>
    <dbReference type="NCBI Taxonomy" id="1229727"/>
    <lineage>
        <taxon>Bacteria</taxon>
        <taxon>Pseudomonadati</taxon>
        <taxon>Pseudomonadota</taxon>
        <taxon>Alphaproteobacteria</taxon>
        <taxon>Rhodobacterales</taxon>
        <taxon>Roseobacteraceae</taxon>
        <taxon>Salipiger</taxon>
    </lineage>
</organism>
<accession>A0A1U7D8M3</accession>
<dbReference type="InterPro" id="IPR029149">
    <property type="entry name" value="Creatin/AminoP/Spt16_N"/>
</dbReference>
<dbReference type="InterPro" id="IPR000994">
    <property type="entry name" value="Pept_M24"/>
</dbReference>
<dbReference type="AlphaFoldDB" id="A0A1U7D8M3"/>
<dbReference type="Gene3D" id="3.40.350.10">
    <property type="entry name" value="Creatinase/prolidase N-terminal domain"/>
    <property type="match status" value="1"/>
</dbReference>
<keyword evidence="3" id="KW-0378">Hydrolase</keyword>
<reference evidence="3 4" key="1">
    <citation type="submission" date="2016-03" db="EMBL/GenBank/DDBJ databases">
        <title>Deep-sea bacteria in the southern Pacific.</title>
        <authorList>
            <person name="Tang K."/>
        </authorList>
    </citation>
    <scope>NUCLEOTIDE SEQUENCE [LARGE SCALE GENOMIC DNA]</scope>
    <source>
        <strain evidence="3 4">JLT2016</strain>
    </source>
</reference>
<dbReference type="CDD" id="cd01066">
    <property type="entry name" value="APP_MetAP"/>
    <property type="match status" value="1"/>
</dbReference>
<evidence type="ECO:0000259" key="1">
    <source>
        <dbReference type="Pfam" id="PF00557"/>
    </source>
</evidence>
<dbReference type="EC" id="3.4.13.9" evidence="3"/>
<dbReference type="RefSeq" id="WP_076624318.1">
    <property type="nucleotide sequence ID" value="NZ_BMEW01000008.1"/>
</dbReference>
<dbReference type="GO" id="GO:0102009">
    <property type="term" value="F:proline dipeptidase activity"/>
    <property type="evidence" value="ECO:0007669"/>
    <property type="project" value="UniProtKB-EC"/>
</dbReference>
<dbReference type="InterPro" id="IPR000587">
    <property type="entry name" value="Creatinase_N"/>
</dbReference>
<dbReference type="SUPFAM" id="SSF55920">
    <property type="entry name" value="Creatinase/aminopeptidase"/>
    <property type="match status" value="1"/>
</dbReference>
<dbReference type="Gene3D" id="3.90.230.10">
    <property type="entry name" value="Creatinase/methionine aminopeptidase superfamily"/>
    <property type="match status" value="1"/>
</dbReference>
<evidence type="ECO:0000313" key="3">
    <source>
        <dbReference type="EMBL" id="APX24473.1"/>
    </source>
</evidence>
<gene>
    <name evidence="3" type="ORF">Ga0080559_TMP3677</name>
</gene>
<dbReference type="Pfam" id="PF00557">
    <property type="entry name" value="Peptidase_M24"/>
    <property type="match status" value="1"/>
</dbReference>
<evidence type="ECO:0000259" key="2">
    <source>
        <dbReference type="Pfam" id="PF01321"/>
    </source>
</evidence>
<dbReference type="Proteomes" id="UP000186559">
    <property type="component" value="Chromosome"/>
</dbReference>
<dbReference type="InterPro" id="IPR036005">
    <property type="entry name" value="Creatinase/aminopeptidase-like"/>
</dbReference>
<dbReference type="PANTHER" id="PTHR46112">
    <property type="entry name" value="AMINOPEPTIDASE"/>
    <property type="match status" value="1"/>
</dbReference>
<keyword evidence="3" id="KW-0224">Dipeptidase</keyword>
<feature type="domain" description="Peptidase M24" evidence="1">
    <location>
        <begin position="150"/>
        <end position="344"/>
    </location>
</feature>
<evidence type="ECO:0000313" key="4">
    <source>
        <dbReference type="Proteomes" id="UP000186559"/>
    </source>
</evidence>
<protein>
    <submittedName>
        <fullName evidence="3">Xaa-Pro dipeptidase</fullName>
        <ecNumber evidence="3">3.4.13.9</ecNumber>
    </submittedName>
</protein>
<dbReference type="EMBL" id="CP014796">
    <property type="protein sequence ID" value="APX24473.1"/>
    <property type="molecule type" value="Genomic_DNA"/>
</dbReference>
<keyword evidence="3" id="KW-0645">Protease</keyword>
<keyword evidence="4" id="KW-1185">Reference proteome</keyword>
<proteinExistence type="predicted"/>
<sequence>MIPAPFATRVETLRAAMRAAGAEAFLCDHAEMLHWLTGFTISETFYRGCVLPLEGDPVWVLRAIDEVPCRAATWVGEVVTYADHEDAHATMAEVLKGLGVTRIGADFTSFGFTAFTRDRLTELVPGVEWRNLHEISNRIRDVKDRHEIDLIAQAAAIGDGAMAAITQGIAPGMRARDASAIGANHYLVNGADDYWVGPISIARRAAQGRDGHGMGFLHATFTEDRLGSGDILHVELVPRVRLYSSRFMRSISLGAPSLEDREVMARIAALQDAQFAAIRPGVEAREADAVLRDGMRAEGLRESYPNITGYQLGIYAKTPRSSETMVSLHPGATWRFREGQVFHLYTTARGLALSETVEITAEGCRRLTSTPRRILVAGEDLAGGHQAPRP</sequence>
<name>A0A1U7D8M3_9RHOB</name>
<dbReference type="SUPFAM" id="SSF53092">
    <property type="entry name" value="Creatinase/prolidase N-terminal domain"/>
    <property type="match status" value="1"/>
</dbReference>
<dbReference type="InterPro" id="IPR050659">
    <property type="entry name" value="Peptidase_M24B"/>
</dbReference>